<evidence type="ECO:0000256" key="2">
    <source>
        <dbReference type="ARBA" id="ARBA00022679"/>
    </source>
</evidence>
<dbReference type="SUPFAM" id="SSF53335">
    <property type="entry name" value="S-adenosyl-L-methionine-dependent methyltransferases"/>
    <property type="match status" value="1"/>
</dbReference>
<dbReference type="Gene3D" id="3.40.50.150">
    <property type="entry name" value="Vaccinia Virus protein VP39"/>
    <property type="match status" value="1"/>
</dbReference>
<dbReference type="InterPro" id="IPR016461">
    <property type="entry name" value="COMT-like"/>
</dbReference>
<dbReference type="InterPro" id="IPR029063">
    <property type="entry name" value="SAM-dependent_MTases_sf"/>
</dbReference>
<dbReference type="OMA" id="WALEFCK"/>
<organism evidence="5">
    <name type="scientific">Oryza brachyantha</name>
    <name type="common">malo sina</name>
    <dbReference type="NCBI Taxonomy" id="4533"/>
    <lineage>
        <taxon>Eukaryota</taxon>
        <taxon>Viridiplantae</taxon>
        <taxon>Streptophyta</taxon>
        <taxon>Embryophyta</taxon>
        <taxon>Tracheophyta</taxon>
        <taxon>Spermatophyta</taxon>
        <taxon>Magnoliopsida</taxon>
        <taxon>Liliopsida</taxon>
        <taxon>Poales</taxon>
        <taxon>Poaceae</taxon>
        <taxon>BOP clade</taxon>
        <taxon>Oryzoideae</taxon>
        <taxon>Oryzeae</taxon>
        <taxon>Oryzinae</taxon>
        <taxon>Oryza</taxon>
    </lineage>
</organism>
<dbReference type="Pfam" id="PF00891">
    <property type="entry name" value="Methyltransf_2"/>
    <property type="match status" value="1"/>
</dbReference>
<feature type="domain" description="O-methyltransferase C-terminal" evidence="4">
    <location>
        <begin position="34"/>
        <end position="145"/>
    </location>
</feature>
<evidence type="ECO:0000313" key="6">
    <source>
        <dbReference type="Proteomes" id="UP000006038"/>
    </source>
</evidence>
<dbReference type="EnsemblPlants" id="OB04G12260.1">
    <property type="protein sequence ID" value="OB04G12260.1"/>
    <property type="gene ID" value="OB04G12260"/>
</dbReference>
<dbReference type="Proteomes" id="UP000006038">
    <property type="component" value="Chromosome 4"/>
</dbReference>
<dbReference type="PANTHER" id="PTHR11746">
    <property type="entry name" value="O-METHYLTRANSFERASE"/>
    <property type="match status" value="1"/>
</dbReference>
<protein>
    <recommendedName>
        <fullName evidence="4">O-methyltransferase C-terminal domain-containing protein</fullName>
    </recommendedName>
</protein>
<dbReference type="InterPro" id="IPR001077">
    <property type="entry name" value="COMT_C"/>
</dbReference>
<dbReference type="AlphaFoldDB" id="J3LVQ1"/>
<keyword evidence="2" id="KW-0808">Transferase</keyword>
<dbReference type="STRING" id="4533.J3LVQ1"/>
<evidence type="ECO:0000313" key="5">
    <source>
        <dbReference type="EnsemblPlants" id="OB04G12260.1"/>
    </source>
</evidence>
<evidence type="ECO:0000256" key="1">
    <source>
        <dbReference type="ARBA" id="ARBA00022603"/>
    </source>
</evidence>
<reference evidence="5" key="1">
    <citation type="journal article" date="2013" name="Nat. Commun.">
        <title>Whole-genome sequencing of Oryza brachyantha reveals mechanisms underlying Oryza genome evolution.</title>
        <authorList>
            <person name="Chen J."/>
            <person name="Huang Q."/>
            <person name="Gao D."/>
            <person name="Wang J."/>
            <person name="Lang Y."/>
            <person name="Liu T."/>
            <person name="Li B."/>
            <person name="Bai Z."/>
            <person name="Luis Goicoechea J."/>
            <person name="Liang C."/>
            <person name="Chen C."/>
            <person name="Zhang W."/>
            <person name="Sun S."/>
            <person name="Liao Y."/>
            <person name="Zhang X."/>
            <person name="Yang L."/>
            <person name="Song C."/>
            <person name="Wang M."/>
            <person name="Shi J."/>
            <person name="Liu G."/>
            <person name="Liu J."/>
            <person name="Zhou H."/>
            <person name="Zhou W."/>
            <person name="Yu Q."/>
            <person name="An N."/>
            <person name="Chen Y."/>
            <person name="Cai Q."/>
            <person name="Wang B."/>
            <person name="Liu B."/>
            <person name="Min J."/>
            <person name="Huang Y."/>
            <person name="Wu H."/>
            <person name="Li Z."/>
            <person name="Zhang Y."/>
            <person name="Yin Y."/>
            <person name="Song W."/>
            <person name="Jiang J."/>
            <person name="Jackson S.A."/>
            <person name="Wing R.A."/>
            <person name="Wang J."/>
            <person name="Chen M."/>
        </authorList>
    </citation>
    <scope>NUCLEOTIDE SEQUENCE [LARGE SCALE GENOMIC DNA]</scope>
    <source>
        <strain evidence="5">cv. IRGC 101232</strain>
    </source>
</reference>
<reference evidence="5" key="2">
    <citation type="submission" date="2013-04" db="UniProtKB">
        <authorList>
            <consortium name="EnsemblPlants"/>
        </authorList>
    </citation>
    <scope>IDENTIFICATION</scope>
</reference>
<dbReference type="PROSITE" id="PS51683">
    <property type="entry name" value="SAM_OMT_II"/>
    <property type="match status" value="1"/>
</dbReference>
<keyword evidence="1" id="KW-0489">Methyltransferase</keyword>
<dbReference type="HOGENOM" id="CLU_005533_9_0_1"/>
<name>J3LVQ1_ORYBR</name>
<dbReference type="GO" id="GO:0032259">
    <property type="term" value="P:methylation"/>
    <property type="evidence" value="ECO:0007669"/>
    <property type="project" value="UniProtKB-KW"/>
</dbReference>
<evidence type="ECO:0000259" key="4">
    <source>
        <dbReference type="Pfam" id="PF00891"/>
    </source>
</evidence>
<dbReference type="GO" id="GO:0008171">
    <property type="term" value="F:O-methyltransferase activity"/>
    <property type="evidence" value="ECO:0007669"/>
    <property type="project" value="InterPro"/>
</dbReference>
<accession>J3LVQ1</accession>
<keyword evidence="3" id="KW-0949">S-adenosyl-L-methionine</keyword>
<evidence type="ECO:0000256" key="3">
    <source>
        <dbReference type="ARBA" id="ARBA00022691"/>
    </source>
</evidence>
<keyword evidence="6" id="KW-1185">Reference proteome</keyword>
<proteinExistence type="predicted"/>
<dbReference type="eggNOG" id="KOG3178">
    <property type="taxonomic scope" value="Eukaryota"/>
</dbReference>
<dbReference type="Gramene" id="OB04G12260.1">
    <property type="protein sequence ID" value="OB04G12260.1"/>
    <property type="gene ID" value="OB04G12260"/>
</dbReference>
<sequence length="165" mass="18536">MEELGDAMVLFRVELVLCPYRRNLTVSDRSPNPAPCRLTANPSHCVKHISGDMFESIPNGDAIFLKLMLHLHNDEECIKILKNCHQALPNNGKVIAVEIVLPTTPEPIPAAQNPLRMDMIMLNLLRGGKERTEQELAKLARDSGFCGAFRTTYIAINHWALEFCK</sequence>